<feature type="domain" description="AB hydrolase-1" evidence="1">
    <location>
        <begin position="30"/>
        <end position="133"/>
    </location>
</feature>
<name>A0A2N0X9G9_9CORY</name>
<evidence type="ECO:0000259" key="1">
    <source>
        <dbReference type="Pfam" id="PF12697"/>
    </source>
</evidence>
<dbReference type="GO" id="GO:0016787">
    <property type="term" value="F:hydrolase activity"/>
    <property type="evidence" value="ECO:0007669"/>
    <property type="project" value="UniProtKB-KW"/>
</dbReference>
<gene>
    <name evidence="2" type="ORF">CXB45_02240</name>
</gene>
<accession>A0A2N0X9G9</accession>
<dbReference type="Gene3D" id="3.40.50.1820">
    <property type="entry name" value="alpha/beta hydrolase"/>
    <property type="match status" value="1"/>
</dbReference>
<dbReference type="STRING" id="1121365.GCA_000375365_00739"/>
<evidence type="ECO:0000313" key="2">
    <source>
        <dbReference type="EMBL" id="PKF69317.1"/>
    </source>
</evidence>
<dbReference type="InterPro" id="IPR000073">
    <property type="entry name" value="AB_hydrolase_1"/>
</dbReference>
<organism evidence="2 3">
    <name type="scientific">Corynebacterium mastitidis</name>
    <dbReference type="NCBI Taxonomy" id="161890"/>
    <lineage>
        <taxon>Bacteria</taxon>
        <taxon>Bacillati</taxon>
        <taxon>Actinomycetota</taxon>
        <taxon>Actinomycetes</taxon>
        <taxon>Mycobacteriales</taxon>
        <taxon>Corynebacteriaceae</taxon>
        <taxon>Corynebacterium</taxon>
    </lineage>
</organism>
<dbReference type="Proteomes" id="UP000233249">
    <property type="component" value="Unassembled WGS sequence"/>
</dbReference>
<protein>
    <submittedName>
        <fullName evidence="2">Alpha/beta hydrolase</fullName>
    </submittedName>
</protein>
<dbReference type="SUPFAM" id="SSF53474">
    <property type="entry name" value="alpha/beta-Hydrolases"/>
    <property type="match status" value="1"/>
</dbReference>
<dbReference type="EMBL" id="PJAF01000004">
    <property type="protein sequence ID" value="PKF69317.1"/>
    <property type="molecule type" value="Genomic_DNA"/>
</dbReference>
<proteinExistence type="predicted"/>
<dbReference type="AlphaFoldDB" id="A0A2N0X9G9"/>
<dbReference type="InterPro" id="IPR029058">
    <property type="entry name" value="AB_hydrolase_fold"/>
</dbReference>
<dbReference type="RefSeq" id="WP_101173003.1">
    <property type="nucleotide sequence ID" value="NZ_JAKRKB010000008.1"/>
</dbReference>
<keyword evidence="2" id="KW-0378">Hydrolase</keyword>
<dbReference type="OrthoDB" id="4410380at2"/>
<reference evidence="2 3" key="1">
    <citation type="submission" date="2017-12" db="EMBL/GenBank/DDBJ databases">
        <title>Corynebacterium mastitidis 16-1433 Genome.</title>
        <authorList>
            <person name="Gulvik C.A."/>
        </authorList>
    </citation>
    <scope>NUCLEOTIDE SEQUENCE [LARGE SCALE GENOMIC DNA]</scope>
    <source>
        <strain evidence="2 3">16-1433</strain>
    </source>
</reference>
<dbReference type="Pfam" id="PF12697">
    <property type="entry name" value="Abhydrolase_6"/>
    <property type="match status" value="1"/>
</dbReference>
<evidence type="ECO:0000313" key="3">
    <source>
        <dbReference type="Proteomes" id="UP000233249"/>
    </source>
</evidence>
<sequence length="217" mass="23156">MRLLDLVPPHGVAPYLPGLGVSAATGHRPVLVLHGAAGSPGNFEDLLRLLADRADRTVSAPAYGRRGTARLERSLAEVEARARRLVAASPDGRIDVVGHSLGGLLGLLLARRIPVARLIGLGACFRGCPRRFPRLMGALVGPVYPQIMRPLDIAPPPETRIVSFTSRLDTIVPPEYADLSAYPGAQVEMVPAPGVLHYQFPEATAREVAARLYAGSR</sequence>
<comment type="caution">
    <text evidence="2">The sequence shown here is derived from an EMBL/GenBank/DDBJ whole genome shotgun (WGS) entry which is preliminary data.</text>
</comment>